<dbReference type="PANTHER" id="PTHR36932:SF1">
    <property type="entry name" value="CAPSULAR POLYSACCHARIDE BIOSYNTHESIS PROTEIN"/>
    <property type="match status" value="1"/>
</dbReference>
<dbReference type="InterPro" id="IPR053158">
    <property type="entry name" value="CapK_Type1_Caps_Biosynth"/>
</dbReference>
<dbReference type="EMBL" id="AMEM01000018">
    <property type="protein sequence ID" value="EKX90231.1"/>
    <property type="molecule type" value="Genomic_DNA"/>
</dbReference>
<sequence>MSGVRQKLLVAVSFVQNRWLRRLHTRAAVERFQARHVKKHGAFLRQHSPYFRDRPLIRSVEDLEQYPLMDKAMMMAEFNALNTCNLDRDTALDIAIQSEKARDFQPMYNGVSVGLSSGTSGHRGLFAISDEERYAWAGAVLARFLPKGRLRGHRIAFFLRANNNLYETVKSRFITFQYFDTYRPMAEHIDALRDYQPTVLVAPPSVLNVLASAVESGELVLKPDKIVAVAEVLTPFDQWRFKEVFGHDIIFQAYQCTEGFLAYTCPRGSLHLNEDIVYFEKDFLDDRRFVPILTDFRRRTQPIVRYRLNDVLVLADKPCTCGNATTVIERIEGREDDIFLFPSVTGGQVTVFSDMIERCLLYCDGVTDYRVVQVAADKVTVYVDPANTCIHDAITHEFTSLSSKLGFVMPEMNFQPYAVEPGVKLKRVERRWSPLQQPLQ</sequence>
<dbReference type="InterPro" id="IPR012685">
    <property type="entry name" value="CHP02304_F390_synth-rel"/>
</dbReference>
<dbReference type="eggNOG" id="COG1541">
    <property type="taxonomic scope" value="Bacteria"/>
</dbReference>
<dbReference type="PATRIC" id="fig|1035195.3.peg.1302"/>
<keyword evidence="2" id="KW-1185">Reference proteome</keyword>
<evidence type="ECO:0000313" key="1">
    <source>
        <dbReference type="EMBL" id="EKX90231.1"/>
    </source>
</evidence>
<comment type="caution">
    <text evidence="1">The sequence shown here is derived from an EMBL/GenBank/DDBJ whole genome shotgun (WGS) entry which is preliminary data.</text>
</comment>
<dbReference type="OrthoDB" id="179194at2"/>
<dbReference type="HOGENOM" id="CLU_051010_0_0_11"/>
<dbReference type="Proteomes" id="UP000010445">
    <property type="component" value="Unassembled WGS sequence"/>
</dbReference>
<name>L1MH26_9CORY</name>
<protein>
    <submittedName>
        <fullName evidence="1">Putative adenylate-forming enzyme</fullName>
    </submittedName>
</protein>
<dbReference type="AlphaFoldDB" id="L1MH26"/>
<reference evidence="1 2" key="1">
    <citation type="submission" date="2012-05" db="EMBL/GenBank/DDBJ databases">
        <authorList>
            <person name="Weinstock G."/>
            <person name="Sodergren E."/>
            <person name="Lobos E.A."/>
            <person name="Fulton L."/>
            <person name="Fulton R."/>
            <person name="Courtney L."/>
            <person name="Fronick C."/>
            <person name="O'Laughlin M."/>
            <person name="Godfrey J."/>
            <person name="Wilson R.M."/>
            <person name="Miner T."/>
            <person name="Farmer C."/>
            <person name="Delehaunty K."/>
            <person name="Cordes M."/>
            <person name="Minx P."/>
            <person name="Tomlinson C."/>
            <person name="Chen J."/>
            <person name="Wollam A."/>
            <person name="Pepin K.H."/>
            <person name="Bhonagiri V."/>
            <person name="Zhang X."/>
            <person name="Suruliraj S."/>
            <person name="Warren W."/>
            <person name="Mitreva M."/>
            <person name="Mardis E.R."/>
            <person name="Wilson R.K."/>
        </authorList>
    </citation>
    <scope>NUCLEOTIDE SEQUENCE [LARGE SCALE GENOMIC DNA]</scope>
    <source>
        <strain evidence="1 2">F0235</strain>
    </source>
</reference>
<dbReference type="InterPro" id="IPR042099">
    <property type="entry name" value="ANL_N_sf"/>
</dbReference>
<gene>
    <name evidence="1" type="ORF">HMPREF9997_01446</name>
</gene>
<organism evidence="1 2">
    <name type="scientific">Corynebacterium durum F0235</name>
    <dbReference type="NCBI Taxonomy" id="1035195"/>
    <lineage>
        <taxon>Bacteria</taxon>
        <taxon>Bacillati</taxon>
        <taxon>Actinomycetota</taxon>
        <taxon>Actinomycetes</taxon>
        <taxon>Mycobacteriales</taxon>
        <taxon>Corynebacteriaceae</taxon>
        <taxon>Corynebacterium</taxon>
    </lineage>
</organism>
<dbReference type="NCBIfam" id="TIGR02304">
    <property type="entry name" value="aden_form_hyp"/>
    <property type="match status" value="1"/>
</dbReference>
<dbReference type="RefSeq" id="WP_006063675.1">
    <property type="nucleotide sequence ID" value="NZ_KB290831.1"/>
</dbReference>
<dbReference type="PANTHER" id="PTHR36932">
    <property type="entry name" value="CAPSULAR POLYSACCHARIDE BIOSYNTHESIS PROTEIN"/>
    <property type="match status" value="1"/>
</dbReference>
<accession>L1MH26</accession>
<dbReference type="SUPFAM" id="SSF56801">
    <property type="entry name" value="Acetyl-CoA synthetase-like"/>
    <property type="match status" value="1"/>
</dbReference>
<dbReference type="STRING" id="1035195.HMPREF9997_01446"/>
<proteinExistence type="predicted"/>
<dbReference type="Gene3D" id="3.40.50.12780">
    <property type="entry name" value="N-terminal domain of ligase-like"/>
    <property type="match status" value="1"/>
</dbReference>
<evidence type="ECO:0000313" key="2">
    <source>
        <dbReference type="Proteomes" id="UP000010445"/>
    </source>
</evidence>